<accession>A0A9P9HBL9</accession>
<dbReference type="OrthoDB" id="64915at2759"/>
<dbReference type="GO" id="GO:0000166">
    <property type="term" value="F:nucleotide binding"/>
    <property type="evidence" value="ECO:0007669"/>
    <property type="project" value="InterPro"/>
</dbReference>
<dbReference type="InterPro" id="IPR036291">
    <property type="entry name" value="NAD(P)-bd_dom_sf"/>
</dbReference>
<protein>
    <submittedName>
        <fullName evidence="2">NAD-P-binding protein</fullName>
    </submittedName>
</protein>
<dbReference type="Pfam" id="PF01408">
    <property type="entry name" value="GFO_IDH_MocA"/>
    <property type="match status" value="1"/>
</dbReference>
<dbReference type="AlphaFoldDB" id="A0A9P9HBL9"/>
<dbReference type="InterPro" id="IPR051317">
    <property type="entry name" value="Gfo/Idh/MocA_oxidoreduct"/>
</dbReference>
<dbReference type="PANTHER" id="PTHR43708">
    <property type="entry name" value="CONSERVED EXPRESSED OXIDOREDUCTASE (EUROFUNG)"/>
    <property type="match status" value="1"/>
</dbReference>
<dbReference type="Proteomes" id="UP000736672">
    <property type="component" value="Unassembled WGS sequence"/>
</dbReference>
<dbReference type="SUPFAM" id="SSF51735">
    <property type="entry name" value="NAD(P)-binding Rossmann-fold domains"/>
    <property type="match status" value="1"/>
</dbReference>
<name>A0A9P9HBL9_FUSSL</name>
<dbReference type="InterPro" id="IPR000683">
    <property type="entry name" value="Gfo/Idh/MocA-like_OxRdtase_N"/>
</dbReference>
<dbReference type="Gene3D" id="3.40.50.720">
    <property type="entry name" value="NAD(P)-binding Rossmann-like Domain"/>
    <property type="match status" value="1"/>
</dbReference>
<reference evidence="2" key="1">
    <citation type="journal article" date="2021" name="Nat. Commun.">
        <title>Genetic determinants of endophytism in the Arabidopsis root mycobiome.</title>
        <authorList>
            <person name="Mesny F."/>
            <person name="Miyauchi S."/>
            <person name="Thiergart T."/>
            <person name="Pickel B."/>
            <person name="Atanasova L."/>
            <person name="Karlsson M."/>
            <person name="Huettel B."/>
            <person name="Barry K.W."/>
            <person name="Haridas S."/>
            <person name="Chen C."/>
            <person name="Bauer D."/>
            <person name="Andreopoulos W."/>
            <person name="Pangilinan J."/>
            <person name="LaButti K."/>
            <person name="Riley R."/>
            <person name="Lipzen A."/>
            <person name="Clum A."/>
            <person name="Drula E."/>
            <person name="Henrissat B."/>
            <person name="Kohler A."/>
            <person name="Grigoriev I.V."/>
            <person name="Martin F.M."/>
            <person name="Hacquard S."/>
        </authorList>
    </citation>
    <scope>NUCLEOTIDE SEQUENCE</scope>
    <source>
        <strain evidence="2">FSSC 5 MPI-SDFR-AT-0091</strain>
    </source>
</reference>
<organism evidence="2 3">
    <name type="scientific">Fusarium solani</name>
    <name type="common">Filamentous fungus</name>
    <dbReference type="NCBI Taxonomy" id="169388"/>
    <lineage>
        <taxon>Eukaryota</taxon>
        <taxon>Fungi</taxon>
        <taxon>Dikarya</taxon>
        <taxon>Ascomycota</taxon>
        <taxon>Pezizomycotina</taxon>
        <taxon>Sordariomycetes</taxon>
        <taxon>Hypocreomycetidae</taxon>
        <taxon>Hypocreales</taxon>
        <taxon>Nectriaceae</taxon>
        <taxon>Fusarium</taxon>
        <taxon>Fusarium solani species complex</taxon>
    </lineage>
</organism>
<feature type="domain" description="Gfo/Idh/MocA-like oxidoreductase N-terminal" evidence="1">
    <location>
        <begin position="24"/>
        <end position="127"/>
    </location>
</feature>
<evidence type="ECO:0000259" key="1">
    <source>
        <dbReference type="Pfam" id="PF01408"/>
    </source>
</evidence>
<sequence length="156" mass="16746">MAKTPIPVGFVGLSSKPEWSWAVAAHLPYFAQSTNYKIAALQNSSVETAKKAIEVHKLGDDVHAHGDVQSIASDPSVDLVAIAVKVPLHAAAVEAALNAGKSVFCEWHLARNGAEAERLTSLAQAIELLVILIMHWLCCAAVRTCLSPHRVFMSQL</sequence>
<comment type="caution">
    <text evidence="2">The sequence shown here is derived from an EMBL/GenBank/DDBJ whole genome shotgun (WGS) entry which is preliminary data.</text>
</comment>
<evidence type="ECO:0000313" key="3">
    <source>
        <dbReference type="Proteomes" id="UP000736672"/>
    </source>
</evidence>
<proteinExistence type="predicted"/>
<gene>
    <name evidence="2" type="ORF">B0J15DRAFT_549130</name>
</gene>
<keyword evidence="3" id="KW-1185">Reference proteome</keyword>
<evidence type="ECO:0000313" key="2">
    <source>
        <dbReference type="EMBL" id="KAH7254568.1"/>
    </source>
</evidence>
<dbReference type="EMBL" id="JAGTJS010000010">
    <property type="protein sequence ID" value="KAH7254568.1"/>
    <property type="molecule type" value="Genomic_DNA"/>
</dbReference>
<dbReference type="PANTHER" id="PTHR43708:SF1">
    <property type="entry name" value="GALACTOSE_LACTOSE METABOLISM REGULATORY PROTEIN GAL80"/>
    <property type="match status" value="1"/>
</dbReference>